<dbReference type="RefSeq" id="WP_175275726.1">
    <property type="nucleotide sequence ID" value="NZ_CP054836.1"/>
</dbReference>
<name>A0A6N1VFA2_9HYPH</name>
<proteinExistence type="predicted"/>
<sequence length="72" mass="8373">MINRHLLTATQIAFMTKLTREGVRDMTNRKPYRTKAMKAEARRTAYVDKNGAWRSTAPTQYHPDSKERGPSY</sequence>
<evidence type="ECO:0000256" key="1">
    <source>
        <dbReference type="SAM" id="MobiDB-lite"/>
    </source>
</evidence>
<reference evidence="2 3" key="1">
    <citation type="submission" date="2020-06" db="EMBL/GenBank/DDBJ databases">
        <title>Oricola thermophila sp. nov. isolated from a tidal sediments.</title>
        <authorList>
            <person name="Kwon K.K."/>
            <person name="Yang S.-H."/>
            <person name="Park M.-J."/>
        </authorList>
    </citation>
    <scope>NUCLEOTIDE SEQUENCE [LARGE SCALE GENOMIC DNA]</scope>
    <source>
        <strain evidence="2 3">MEBiC13590</strain>
    </source>
</reference>
<keyword evidence="3" id="KW-1185">Reference proteome</keyword>
<dbReference type="EMBL" id="CP054836">
    <property type="protein sequence ID" value="QKV17829.1"/>
    <property type="molecule type" value="Genomic_DNA"/>
</dbReference>
<organism evidence="2 3">
    <name type="scientific">Oricola thermophila</name>
    <dbReference type="NCBI Taxonomy" id="2742145"/>
    <lineage>
        <taxon>Bacteria</taxon>
        <taxon>Pseudomonadati</taxon>
        <taxon>Pseudomonadota</taxon>
        <taxon>Alphaproteobacteria</taxon>
        <taxon>Hyphomicrobiales</taxon>
        <taxon>Ahrensiaceae</taxon>
        <taxon>Oricola</taxon>
    </lineage>
</organism>
<feature type="compositionally biased region" description="Basic and acidic residues" evidence="1">
    <location>
        <begin position="63"/>
        <end position="72"/>
    </location>
</feature>
<evidence type="ECO:0000313" key="2">
    <source>
        <dbReference type="EMBL" id="QKV17829.1"/>
    </source>
</evidence>
<feature type="region of interest" description="Disordered" evidence="1">
    <location>
        <begin position="49"/>
        <end position="72"/>
    </location>
</feature>
<evidence type="ECO:0000313" key="3">
    <source>
        <dbReference type="Proteomes" id="UP000509367"/>
    </source>
</evidence>
<dbReference type="Proteomes" id="UP000509367">
    <property type="component" value="Chromosome"/>
</dbReference>
<protein>
    <submittedName>
        <fullName evidence="2">Uncharacterized protein</fullName>
    </submittedName>
</protein>
<gene>
    <name evidence="2" type="ORF">HTY61_04830</name>
</gene>
<dbReference type="AlphaFoldDB" id="A0A6N1VFA2"/>
<accession>A0A6N1VFA2</accession>
<dbReference type="KEGG" id="orm:HTY61_04830"/>